<dbReference type="InterPro" id="IPR043504">
    <property type="entry name" value="Peptidase_S1_PA_chymotrypsin"/>
</dbReference>
<comment type="subunit">
    <text evidence="2">Self-associates forming complexes of several hundred monomers.</text>
</comment>
<gene>
    <name evidence="13" type="ORF">RN001_010587</name>
</gene>
<dbReference type="EMBL" id="JARPUR010000004">
    <property type="protein sequence ID" value="KAK4878081.1"/>
    <property type="molecule type" value="Genomic_DNA"/>
</dbReference>
<evidence type="ECO:0000256" key="4">
    <source>
        <dbReference type="ARBA" id="ARBA00022670"/>
    </source>
</evidence>
<dbReference type="InterPro" id="IPR001314">
    <property type="entry name" value="Peptidase_S1A"/>
</dbReference>
<evidence type="ECO:0000259" key="12">
    <source>
        <dbReference type="PROSITE" id="PS50240"/>
    </source>
</evidence>
<dbReference type="Proteomes" id="UP001353858">
    <property type="component" value="Unassembled WGS sequence"/>
</dbReference>
<dbReference type="AlphaFoldDB" id="A0AAN7P9V2"/>
<evidence type="ECO:0000256" key="9">
    <source>
        <dbReference type="ARBA" id="ARBA00023163"/>
    </source>
</evidence>
<evidence type="ECO:0000256" key="3">
    <source>
        <dbReference type="ARBA" id="ARBA00016807"/>
    </source>
</evidence>
<keyword evidence="4" id="KW-0645">Protease</keyword>
<dbReference type="FunFam" id="2.40.10.10:FF:000068">
    <property type="entry name" value="transmembrane protease serine 2"/>
    <property type="match status" value="1"/>
</dbReference>
<dbReference type="PRINTS" id="PR00722">
    <property type="entry name" value="CHYMOTRYPSIN"/>
</dbReference>
<dbReference type="InterPro" id="IPR009003">
    <property type="entry name" value="Peptidase_S1_PA"/>
</dbReference>
<evidence type="ECO:0000256" key="6">
    <source>
        <dbReference type="ARBA" id="ARBA00022825"/>
    </source>
</evidence>
<dbReference type="GO" id="GO:0006508">
    <property type="term" value="P:proteolysis"/>
    <property type="evidence" value="ECO:0007669"/>
    <property type="project" value="UniProtKB-KW"/>
</dbReference>
<dbReference type="InterPro" id="IPR028002">
    <property type="entry name" value="Myb_DNA-bind_5"/>
</dbReference>
<reference evidence="14" key="1">
    <citation type="submission" date="2023-01" db="EMBL/GenBank/DDBJ databases">
        <title>Key to firefly adult light organ development and bioluminescence: homeobox transcription factors regulate luciferase expression and transportation to peroxisome.</title>
        <authorList>
            <person name="Fu X."/>
        </authorList>
    </citation>
    <scope>NUCLEOTIDE SEQUENCE [LARGE SCALE GENOMIC DNA]</scope>
</reference>
<dbReference type="InterPro" id="IPR050430">
    <property type="entry name" value="Peptidase_S1"/>
</dbReference>
<dbReference type="Pfam" id="PF00089">
    <property type="entry name" value="Trypsin"/>
    <property type="match status" value="2"/>
</dbReference>
<dbReference type="InterPro" id="IPR018114">
    <property type="entry name" value="TRYPSIN_HIS"/>
</dbReference>
<comment type="function">
    <text evidence="10">Involved in transvection phenomena (= synapsis-dependent gene expression), where the synaptic pairing of chromosomes carrying genes with which zeste interacts influences the expression of these genes. Zeste binds to DNA and stimulates transcription from a nearby promoter.</text>
</comment>
<dbReference type="PROSITE" id="PS50240">
    <property type="entry name" value="TRYPSIN_DOM"/>
    <property type="match status" value="2"/>
</dbReference>
<name>A0AAN7P9V2_9COLE</name>
<dbReference type="SUPFAM" id="SSF50494">
    <property type="entry name" value="Trypsin-like serine proteases"/>
    <property type="match status" value="2"/>
</dbReference>
<evidence type="ECO:0000256" key="10">
    <source>
        <dbReference type="ARBA" id="ARBA00025466"/>
    </source>
</evidence>
<sequence>MNKSKRATNFSFKEEEILLSLVNNRKSILECKKTDVLSSKEKDKAWHELEKEYNANSSTHRDAITLRRKYENMKKRSKKKYADEKKYVTGTGGGGPLKSNFNEMDETMKNILGERMTGMHSVYDDDADNCFDSEVIIDNYGDNEVIESSPIEETAEINDHTYNKNDIADNTNITTSDIPSTSTTHSTISRIRKPKKKVSSQEKWFEVGTKKIEVLNLQLQHLEKEHQLKMDHLHIEHKLRVEVLEIEKKIKNEQLKNIFYGDRIIGGTAVNIEDFPYQVSIEINAKHECGGSILSPRKILTAGHCTFNESVSAFQVRAGSTFSGRGGQLVSVQKKIEHPDFNPDNYFSDLSILILSESLVLNNKVKTITIANTEDVPVGTAANLTGWGLTEANEFSDRLLLVNVPRADDTICVKEFTIGFNTTVQLCYGGVVGKDSCSKDSGGPLVINAYGNRIIGGTEANIEDFPYQVSVEYNNGHSCGGSIITPTKILTAAHCTLNQPVNRYRVRAGSTWRNQGGQVVNVIKKIEHPDYSSATVSSDLSILILSEPLILNDKVRTINIAQTEDVPAGTMANVTGWGKTEAGVMADRLLLVSVPKVDTPTCKIYYGPMYNATTMICYGGVVGKDSCSNDSGGPLAIDGEQHGVVSFGASPCGGKSPGIYVKLHYFRDFIANTN</sequence>
<dbReference type="InterPro" id="IPR001254">
    <property type="entry name" value="Trypsin_dom"/>
</dbReference>
<feature type="domain" description="Peptidase S1" evidence="12">
    <location>
        <begin position="454"/>
        <end position="674"/>
    </location>
</feature>
<dbReference type="Gene3D" id="2.40.10.10">
    <property type="entry name" value="Trypsin-like serine proteases"/>
    <property type="match status" value="3"/>
</dbReference>
<evidence type="ECO:0000256" key="2">
    <source>
        <dbReference type="ARBA" id="ARBA00011764"/>
    </source>
</evidence>
<dbReference type="PANTHER" id="PTHR24276:SF91">
    <property type="entry name" value="AT26814P-RELATED"/>
    <property type="match status" value="1"/>
</dbReference>
<accession>A0AAN7P9V2</accession>
<dbReference type="GO" id="GO:0004252">
    <property type="term" value="F:serine-type endopeptidase activity"/>
    <property type="evidence" value="ECO:0007669"/>
    <property type="project" value="InterPro"/>
</dbReference>
<dbReference type="FunFam" id="2.40.10.10:FF:000034">
    <property type="entry name" value="Eupolytin"/>
    <property type="match status" value="1"/>
</dbReference>
<evidence type="ECO:0000256" key="5">
    <source>
        <dbReference type="ARBA" id="ARBA00022801"/>
    </source>
</evidence>
<keyword evidence="7" id="KW-0805">Transcription regulation</keyword>
<keyword evidence="5" id="KW-0378">Hydrolase</keyword>
<dbReference type="PROSITE" id="PS00134">
    <property type="entry name" value="TRYPSIN_HIS"/>
    <property type="match status" value="1"/>
</dbReference>
<keyword evidence="14" id="KW-1185">Reference proteome</keyword>
<evidence type="ECO:0000256" key="8">
    <source>
        <dbReference type="ARBA" id="ARBA00023157"/>
    </source>
</evidence>
<dbReference type="PANTHER" id="PTHR24276">
    <property type="entry name" value="POLYSERASE-RELATED"/>
    <property type="match status" value="1"/>
</dbReference>
<evidence type="ECO:0000256" key="11">
    <source>
        <dbReference type="SAM" id="MobiDB-lite"/>
    </source>
</evidence>
<organism evidence="13 14">
    <name type="scientific">Aquatica leii</name>
    <dbReference type="NCBI Taxonomy" id="1421715"/>
    <lineage>
        <taxon>Eukaryota</taxon>
        <taxon>Metazoa</taxon>
        <taxon>Ecdysozoa</taxon>
        <taxon>Arthropoda</taxon>
        <taxon>Hexapoda</taxon>
        <taxon>Insecta</taxon>
        <taxon>Pterygota</taxon>
        <taxon>Neoptera</taxon>
        <taxon>Endopterygota</taxon>
        <taxon>Coleoptera</taxon>
        <taxon>Polyphaga</taxon>
        <taxon>Elateriformia</taxon>
        <taxon>Elateroidea</taxon>
        <taxon>Lampyridae</taxon>
        <taxon>Luciolinae</taxon>
        <taxon>Aquatica</taxon>
    </lineage>
</organism>
<dbReference type="Pfam" id="PF13873">
    <property type="entry name" value="Myb_DNA-bind_5"/>
    <property type="match status" value="1"/>
</dbReference>
<dbReference type="SMART" id="SM00020">
    <property type="entry name" value="Tryp_SPc"/>
    <property type="match status" value="2"/>
</dbReference>
<evidence type="ECO:0000313" key="14">
    <source>
        <dbReference type="Proteomes" id="UP001353858"/>
    </source>
</evidence>
<comment type="similarity">
    <text evidence="1">Belongs to the peptidase S1 family.</text>
</comment>
<keyword evidence="9" id="KW-0804">Transcription</keyword>
<protein>
    <recommendedName>
        <fullName evidence="3">Regulatory protein zeste</fullName>
    </recommendedName>
</protein>
<comment type="caution">
    <text evidence="13">The sequence shown here is derived from an EMBL/GenBank/DDBJ whole genome shotgun (WGS) entry which is preliminary data.</text>
</comment>
<keyword evidence="6" id="KW-0720">Serine protease</keyword>
<evidence type="ECO:0000256" key="1">
    <source>
        <dbReference type="ARBA" id="ARBA00007664"/>
    </source>
</evidence>
<keyword evidence="8" id="KW-1015">Disulfide bond</keyword>
<evidence type="ECO:0000256" key="7">
    <source>
        <dbReference type="ARBA" id="ARBA00023015"/>
    </source>
</evidence>
<proteinExistence type="inferred from homology"/>
<evidence type="ECO:0000313" key="13">
    <source>
        <dbReference type="EMBL" id="KAK4878081.1"/>
    </source>
</evidence>
<feature type="region of interest" description="Disordered" evidence="11">
    <location>
        <begin position="81"/>
        <end position="100"/>
    </location>
</feature>
<dbReference type="CDD" id="cd00190">
    <property type="entry name" value="Tryp_SPc"/>
    <property type="match status" value="2"/>
</dbReference>
<feature type="domain" description="Peptidase S1" evidence="12">
    <location>
        <begin position="264"/>
        <end position="457"/>
    </location>
</feature>